<proteinExistence type="inferred from homology"/>
<keyword evidence="4" id="KW-0547">Nucleotide-binding</keyword>
<protein>
    <recommendedName>
        <fullName evidence="2">(d)CMP kinase</fullName>
        <ecNumber evidence="2">2.7.4.25</ecNumber>
    </recommendedName>
</protein>
<organism evidence="9">
    <name type="scientific">Cyprideis torosa</name>
    <dbReference type="NCBI Taxonomy" id="163714"/>
    <lineage>
        <taxon>Eukaryota</taxon>
        <taxon>Metazoa</taxon>
        <taxon>Ecdysozoa</taxon>
        <taxon>Arthropoda</taxon>
        <taxon>Crustacea</taxon>
        <taxon>Oligostraca</taxon>
        <taxon>Ostracoda</taxon>
        <taxon>Podocopa</taxon>
        <taxon>Podocopida</taxon>
        <taxon>Cytherocopina</taxon>
        <taxon>Cytheroidea</taxon>
        <taxon>Cytherideidae</taxon>
        <taxon>Cyprideis</taxon>
    </lineage>
</organism>
<evidence type="ECO:0000256" key="4">
    <source>
        <dbReference type="ARBA" id="ARBA00022741"/>
    </source>
</evidence>
<evidence type="ECO:0000256" key="7">
    <source>
        <dbReference type="ARBA" id="ARBA00047615"/>
    </source>
</evidence>
<sequence length="251" mass="27932">MPDFPPVTGILRSLKMPEIFPELNSKNEYLKKIVVAIDGNSSTGKSSLAKKLAAALGYKHIDSGAMYRCVTLAAMRGEIVGKDHVDEEALYALLPDIVIDFRLNKDQKDCDTFLNGENVEDEIRTLEVSNLVSKVAKLATRKMAKGGGIVMDGRDIGTTVFPNAEVKIFLKASAEKRADRRFKELKEKGEQVEYQAVVENIRERDFLDTTRAISPLTKADDAIEIDNSNLTKEETFDKILELIHSKLASLK</sequence>
<dbReference type="PANTHER" id="PTHR21299">
    <property type="entry name" value="CYTIDYLATE KINASE/PANTOATE-BETA-ALANINE LIGASE"/>
    <property type="match status" value="1"/>
</dbReference>
<keyword evidence="5" id="KW-0418">Kinase</keyword>
<evidence type="ECO:0000256" key="6">
    <source>
        <dbReference type="ARBA" id="ARBA00022840"/>
    </source>
</evidence>
<evidence type="ECO:0000256" key="2">
    <source>
        <dbReference type="ARBA" id="ARBA00012906"/>
    </source>
</evidence>
<dbReference type="HAMAP" id="MF_00238">
    <property type="entry name" value="Cytidyl_kinase_type1"/>
    <property type="match status" value="1"/>
</dbReference>
<dbReference type="PANTHER" id="PTHR21299:SF2">
    <property type="entry name" value="CYTIDYLATE KINASE"/>
    <property type="match status" value="1"/>
</dbReference>
<dbReference type="InterPro" id="IPR011994">
    <property type="entry name" value="Cytidylate_kinase_dom"/>
</dbReference>
<dbReference type="EC" id="2.7.4.25" evidence="2"/>
<dbReference type="InterPro" id="IPR003136">
    <property type="entry name" value="Cytidylate_kin"/>
</dbReference>
<evidence type="ECO:0000256" key="5">
    <source>
        <dbReference type="ARBA" id="ARBA00022777"/>
    </source>
</evidence>
<dbReference type="GO" id="GO:0005829">
    <property type="term" value="C:cytosol"/>
    <property type="evidence" value="ECO:0007669"/>
    <property type="project" value="TreeGrafter"/>
</dbReference>
<dbReference type="GO" id="GO:0036431">
    <property type="term" value="F:dCMP kinase activity"/>
    <property type="evidence" value="ECO:0007669"/>
    <property type="project" value="InterPro"/>
</dbReference>
<accession>A0A7R8ZW24</accession>
<dbReference type="NCBIfam" id="TIGR00017">
    <property type="entry name" value="cmk"/>
    <property type="match status" value="1"/>
</dbReference>
<evidence type="ECO:0000256" key="3">
    <source>
        <dbReference type="ARBA" id="ARBA00022679"/>
    </source>
</evidence>
<evidence type="ECO:0000313" key="9">
    <source>
        <dbReference type="EMBL" id="CAD7236549.1"/>
    </source>
</evidence>
<dbReference type="CDD" id="cd02020">
    <property type="entry name" value="CMPK"/>
    <property type="match status" value="1"/>
</dbReference>
<dbReference type="SUPFAM" id="SSF52540">
    <property type="entry name" value="P-loop containing nucleoside triphosphate hydrolases"/>
    <property type="match status" value="1"/>
</dbReference>
<reference evidence="9" key="1">
    <citation type="submission" date="2020-11" db="EMBL/GenBank/DDBJ databases">
        <authorList>
            <person name="Tran Van P."/>
        </authorList>
    </citation>
    <scope>NUCLEOTIDE SEQUENCE</scope>
</reference>
<dbReference type="GO" id="GO:0005524">
    <property type="term" value="F:ATP binding"/>
    <property type="evidence" value="ECO:0007669"/>
    <property type="project" value="UniProtKB-KW"/>
</dbReference>
<keyword evidence="3" id="KW-0808">Transferase</keyword>
<evidence type="ECO:0000256" key="8">
    <source>
        <dbReference type="ARBA" id="ARBA00048478"/>
    </source>
</evidence>
<keyword evidence="6" id="KW-0067">ATP-binding</keyword>
<comment type="similarity">
    <text evidence="1">Belongs to the cytidylate kinase family. Type 1 subfamily.</text>
</comment>
<dbReference type="InterPro" id="IPR027417">
    <property type="entry name" value="P-loop_NTPase"/>
</dbReference>
<dbReference type="EMBL" id="OB679851">
    <property type="protein sequence ID" value="CAD7236549.1"/>
    <property type="molecule type" value="Genomic_DNA"/>
</dbReference>
<comment type="catalytic activity">
    <reaction evidence="8">
        <text>CMP + ATP = CDP + ADP</text>
        <dbReference type="Rhea" id="RHEA:11600"/>
        <dbReference type="ChEBI" id="CHEBI:30616"/>
        <dbReference type="ChEBI" id="CHEBI:58069"/>
        <dbReference type="ChEBI" id="CHEBI:60377"/>
        <dbReference type="ChEBI" id="CHEBI:456216"/>
        <dbReference type="EC" id="2.7.4.25"/>
    </reaction>
</comment>
<gene>
    <name evidence="9" type="ORF">CTOB1V02_LOCUS14364</name>
</gene>
<evidence type="ECO:0000256" key="1">
    <source>
        <dbReference type="ARBA" id="ARBA00009427"/>
    </source>
</evidence>
<name>A0A7R8ZW24_9CRUS</name>
<dbReference type="Gene3D" id="3.40.50.300">
    <property type="entry name" value="P-loop containing nucleotide triphosphate hydrolases"/>
    <property type="match status" value="1"/>
</dbReference>
<comment type="catalytic activity">
    <reaction evidence="7">
        <text>dCMP + ATP = dCDP + ADP</text>
        <dbReference type="Rhea" id="RHEA:25094"/>
        <dbReference type="ChEBI" id="CHEBI:30616"/>
        <dbReference type="ChEBI" id="CHEBI:57566"/>
        <dbReference type="ChEBI" id="CHEBI:58593"/>
        <dbReference type="ChEBI" id="CHEBI:456216"/>
        <dbReference type="EC" id="2.7.4.25"/>
    </reaction>
</comment>
<dbReference type="OrthoDB" id="6378078at2759"/>
<dbReference type="GO" id="GO:0015949">
    <property type="term" value="P:nucleobase-containing small molecule interconversion"/>
    <property type="evidence" value="ECO:0007669"/>
    <property type="project" value="TreeGrafter"/>
</dbReference>
<dbReference type="AlphaFoldDB" id="A0A7R8ZW24"/>
<dbReference type="Pfam" id="PF02224">
    <property type="entry name" value="Cytidylate_kin"/>
    <property type="match status" value="1"/>
</dbReference>